<reference evidence="1 2" key="1">
    <citation type="submission" date="2016-03" db="EMBL/GenBank/DDBJ databases">
        <title>Fine-scale spatial genetic structure of a fungal parasite of coffee scale insects.</title>
        <authorList>
            <person name="Jackson D."/>
            <person name="Zemenick K.A."/>
            <person name="Malloure B."/>
            <person name="Quandt C.A."/>
            <person name="James T.Y."/>
        </authorList>
    </citation>
    <scope>NUCLEOTIDE SEQUENCE [LARGE SCALE GENOMIC DNA]</scope>
    <source>
        <strain evidence="1 2">UM487</strain>
    </source>
</reference>
<dbReference type="AlphaFoldDB" id="A0A179IKM4"/>
<accession>A0A179IKM4</accession>
<organism evidence="1 2">
    <name type="scientific">Cordyceps confragosa</name>
    <name type="common">Lecanicillium lecanii</name>
    <dbReference type="NCBI Taxonomy" id="2714763"/>
    <lineage>
        <taxon>Eukaryota</taxon>
        <taxon>Fungi</taxon>
        <taxon>Dikarya</taxon>
        <taxon>Ascomycota</taxon>
        <taxon>Pezizomycotina</taxon>
        <taxon>Sordariomycetes</taxon>
        <taxon>Hypocreomycetidae</taxon>
        <taxon>Hypocreales</taxon>
        <taxon>Cordycipitaceae</taxon>
        <taxon>Akanthomyces</taxon>
    </lineage>
</organism>
<evidence type="ECO:0000313" key="1">
    <source>
        <dbReference type="EMBL" id="OAR02803.1"/>
    </source>
</evidence>
<keyword evidence="2" id="KW-1185">Reference proteome</keyword>
<evidence type="ECO:0000313" key="2">
    <source>
        <dbReference type="Proteomes" id="UP000243081"/>
    </source>
</evidence>
<dbReference type="OrthoDB" id="336321at2759"/>
<dbReference type="EMBL" id="LUKN01000505">
    <property type="protein sequence ID" value="OAR02803.1"/>
    <property type="molecule type" value="Genomic_DNA"/>
</dbReference>
<protein>
    <recommendedName>
        <fullName evidence="3">DNA recombination and repair protein Rad51-like C-terminal domain-containing protein</fullName>
    </recommendedName>
</protein>
<proteinExistence type="predicted"/>
<dbReference type="Proteomes" id="UP000243081">
    <property type="component" value="Unassembled WGS sequence"/>
</dbReference>
<evidence type="ECO:0008006" key="3">
    <source>
        <dbReference type="Google" id="ProtNLM"/>
    </source>
</evidence>
<name>A0A179IKM4_CORDF</name>
<sequence>MHCDDSVTGITKQFSLQPGPVCASTLASEETSLQDRLAKLQLVQYGCAELDGAVLLGGLQRGSVVGVSADNADGFGLLMGLQGTIRAILHGSASRVLVITPKPLASVSKLIMDIAKSELSKSGLPPARIEEKCRTSLDRVMLSVVFDIDGIWPTISELLQPRVAVASSPVTLEEENSSSHIPGRYMPPVEIQDSDDEALSQYVTLDRRKYQNESRVPAHDAQKESSPAICLPEIIVVTHFSTLLTSLFARREKTAAHKSLALLRARLRGLSGSASTNPLILLVNSTTEEDSNKYNESTPGFGNLTSGNKSTEPTLRSIFSSVRSLSPSRPRFGTVFNQFLDLHLLCTEMSNNQAMSSCSVEKAAGSTKADCQGHSPTLVEVLHDNLDSHHVHKRHREQRWAVLDIANQQIVGGCSH</sequence>
<gene>
    <name evidence="1" type="ORF">LLEC1_00209</name>
</gene>
<comment type="caution">
    <text evidence="1">The sequence shown here is derived from an EMBL/GenBank/DDBJ whole genome shotgun (WGS) entry which is preliminary data.</text>
</comment>
<dbReference type="OMA" id="DEMGVWE"/>